<reference evidence="3" key="1">
    <citation type="submission" date="2017-09" db="EMBL/GenBank/DDBJ databases">
        <authorList>
            <person name="Varghese N."/>
            <person name="Submissions S."/>
        </authorList>
    </citation>
    <scope>NUCLEOTIDE SEQUENCE [LARGE SCALE GENOMIC DNA]</scope>
    <source>
        <strain evidence="3">DSM 2913</strain>
    </source>
</reference>
<dbReference type="EMBL" id="OBEN01000003">
    <property type="protein sequence ID" value="SNZ13740.1"/>
    <property type="molecule type" value="Genomic_DNA"/>
</dbReference>
<evidence type="ECO:0000259" key="1">
    <source>
        <dbReference type="Pfam" id="PF03625"/>
    </source>
</evidence>
<dbReference type="Gene3D" id="3.30.310.70">
    <property type="entry name" value="TT1751-like domain"/>
    <property type="match status" value="2"/>
</dbReference>
<evidence type="ECO:0000313" key="3">
    <source>
        <dbReference type="Proteomes" id="UP000218627"/>
    </source>
</evidence>
<feature type="domain" description="DUF302" evidence="1">
    <location>
        <begin position="59"/>
        <end position="119"/>
    </location>
</feature>
<evidence type="ECO:0000313" key="2">
    <source>
        <dbReference type="EMBL" id="SNZ13740.1"/>
    </source>
</evidence>
<dbReference type="PANTHER" id="PTHR38342:SF1">
    <property type="entry name" value="SLR5037 PROTEIN"/>
    <property type="match status" value="1"/>
</dbReference>
<dbReference type="InterPro" id="IPR005180">
    <property type="entry name" value="DUF302"/>
</dbReference>
<dbReference type="SUPFAM" id="SSF103247">
    <property type="entry name" value="TT1751-like"/>
    <property type="match status" value="2"/>
</dbReference>
<keyword evidence="3" id="KW-1185">Reference proteome</keyword>
<proteinExistence type="predicted"/>
<dbReference type="InterPro" id="IPR035923">
    <property type="entry name" value="TT1751-like_sf"/>
</dbReference>
<dbReference type="CDD" id="cd14797">
    <property type="entry name" value="DUF302"/>
    <property type="match status" value="2"/>
</dbReference>
<dbReference type="Pfam" id="PF03625">
    <property type="entry name" value="DUF302"/>
    <property type="match status" value="2"/>
</dbReference>
<organism evidence="2 3">
    <name type="scientific">Hydrogenobacter hydrogenophilus</name>
    <dbReference type="NCBI Taxonomy" id="35835"/>
    <lineage>
        <taxon>Bacteria</taxon>
        <taxon>Pseudomonadati</taxon>
        <taxon>Aquificota</taxon>
        <taxon>Aquificia</taxon>
        <taxon>Aquificales</taxon>
        <taxon>Aquificaceae</taxon>
        <taxon>Hydrogenobacter</taxon>
    </lineage>
</organism>
<gene>
    <name evidence="2" type="ORF">SAMN06265353_0879</name>
</gene>
<name>A0A285NW97_9AQUI</name>
<dbReference type="PANTHER" id="PTHR38342">
    <property type="entry name" value="SLR5037 PROTEIN"/>
    <property type="match status" value="1"/>
</dbReference>
<sequence>MKKLLFILFLFPLLSLGADITSLMFYTYKVRDANFNEVVEELKQELNGKDLKLLRTLTISEAIKARGVKDFPNYTVLLACDKKEKEDLLLRSPFMSNLIPCSVAIYENKDGSVSITIVNEKPYLLAFSKEISKEDKKFISRTYSELRRVISSIAKPERRKFSKGYLKKMMRELKNASFETSYSIKGMNFDDVKTLLKSSLDGVNMNILAVEDVRKESPKYSFMLACNLTYGEKILREFPHFGTLAPCRIYLYEKPDGSVGIGYINIQTLIELYRKHLHKDAVEVFEKADRDIKSAIKEVKGE</sequence>
<protein>
    <submittedName>
        <fullName evidence="2">Uncharacterized conserved protein, DUF302 family</fullName>
    </submittedName>
</protein>
<dbReference type="AlphaFoldDB" id="A0A285NW97"/>
<dbReference type="OrthoDB" id="9783833at2"/>
<dbReference type="RefSeq" id="WP_096601606.1">
    <property type="nucleotide sequence ID" value="NZ_OBEN01000003.1"/>
</dbReference>
<dbReference type="Proteomes" id="UP000218627">
    <property type="component" value="Unassembled WGS sequence"/>
</dbReference>
<feature type="domain" description="DUF302" evidence="1">
    <location>
        <begin position="211"/>
        <end position="265"/>
    </location>
</feature>
<accession>A0A285NW97</accession>